<evidence type="ECO:0000256" key="1">
    <source>
        <dbReference type="ARBA" id="ARBA00022679"/>
    </source>
</evidence>
<name>A0A117MJ63_CHLLI</name>
<evidence type="ECO:0000256" key="3">
    <source>
        <dbReference type="ARBA" id="ARBA00022985"/>
    </source>
</evidence>
<comment type="caution">
    <text evidence="5">The sequence shown here is derived from an EMBL/GenBank/DDBJ whole genome shotgun (WGS) entry which is preliminary data.</text>
</comment>
<keyword evidence="4" id="KW-0963">Cytoplasm</keyword>
<dbReference type="NCBIfam" id="NF003952">
    <property type="entry name" value="PRK05450.1-5"/>
    <property type="match status" value="1"/>
</dbReference>
<comment type="pathway">
    <text evidence="4">Nucleotide-sugar biosynthesis; CMP-3-deoxy-D-manno-octulosonate biosynthesis; CMP-3-deoxy-D-manno-octulosonate from 3-deoxy-D-manno-octulosonate and CTP: step 1/1.</text>
</comment>
<sequence>MNAVILIPARLDSSRLPKKMLADLDGEPLIVRTWRQALLSNHAVRVVVATDSPEIAGALEAYGAEVMMTSPHARCGTERIAEAARSIDADVFLNLQGDEPLIDPRNIDLCLEPFLADNPPDCSTLVYPLLPEDFQQIDDPNVVKVVLDRNGNALYFSRSPVPFQREVYAATQFYRHIGLYAFSAEVLQHYASLPPSMLEKAESLEQLRLLENGFSIRCVTTTVDHPGVNTPEDLELVRSMLRTSAGR</sequence>
<dbReference type="GO" id="GO:0033468">
    <property type="term" value="P:CMP-keto-3-deoxy-D-manno-octulosonic acid biosynthetic process"/>
    <property type="evidence" value="ECO:0007669"/>
    <property type="project" value="UniProtKB-UniRule"/>
</dbReference>
<keyword evidence="2 4" id="KW-0548">Nucleotidyltransferase</keyword>
<evidence type="ECO:0000256" key="2">
    <source>
        <dbReference type="ARBA" id="ARBA00022695"/>
    </source>
</evidence>
<keyword evidence="3 4" id="KW-0448">Lipopolysaccharide biosynthesis</keyword>
<dbReference type="RefSeq" id="WP_059139554.1">
    <property type="nucleotide sequence ID" value="NZ_LMBR01000229.1"/>
</dbReference>
<dbReference type="AlphaFoldDB" id="A0A117MJ63"/>
<dbReference type="Gene3D" id="3.90.550.10">
    <property type="entry name" value="Spore Coat Polysaccharide Biosynthesis Protein SpsA, Chain A"/>
    <property type="match status" value="1"/>
</dbReference>
<comment type="similarity">
    <text evidence="4">Belongs to the KdsB family.</text>
</comment>
<dbReference type="NCBIfam" id="NF009905">
    <property type="entry name" value="PRK13368.1"/>
    <property type="match status" value="1"/>
</dbReference>
<dbReference type="SUPFAM" id="SSF53448">
    <property type="entry name" value="Nucleotide-diphospho-sugar transferases"/>
    <property type="match status" value="1"/>
</dbReference>
<dbReference type="InterPro" id="IPR003329">
    <property type="entry name" value="Cytidylyl_trans"/>
</dbReference>
<dbReference type="CDD" id="cd02517">
    <property type="entry name" value="CMP-KDO-Synthetase"/>
    <property type="match status" value="1"/>
</dbReference>
<dbReference type="EMBL" id="LMBR01000229">
    <property type="protein sequence ID" value="KUL20437.1"/>
    <property type="molecule type" value="Genomic_DNA"/>
</dbReference>
<protein>
    <recommendedName>
        <fullName evidence="4">3-deoxy-manno-octulosonate cytidylyltransferase</fullName>
        <ecNumber evidence="4">2.7.7.38</ecNumber>
    </recommendedName>
    <alternativeName>
        <fullName evidence="4">CMP-2-keto-3-deoxyoctulosonic acid synthase</fullName>
        <shortName evidence="4">CKS</shortName>
        <shortName evidence="4">CMP-KDO synthase</shortName>
    </alternativeName>
</protein>
<dbReference type="EC" id="2.7.7.38" evidence="4"/>
<proteinExistence type="inferred from homology"/>
<dbReference type="Proteomes" id="UP000053937">
    <property type="component" value="Unassembled WGS sequence"/>
</dbReference>
<dbReference type="HAMAP" id="MF_00057">
    <property type="entry name" value="KdsB"/>
    <property type="match status" value="1"/>
</dbReference>
<dbReference type="Pfam" id="PF02348">
    <property type="entry name" value="CTP_transf_3"/>
    <property type="match status" value="1"/>
</dbReference>
<gene>
    <name evidence="4" type="primary">kdsB</name>
    <name evidence="5" type="ORF">ASB62_08985</name>
</gene>
<comment type="function">
    <text evidence="4">Activates KDO (a required 8-carbon sugar) for incorporation into bacterial lipopolysaccharide in Gram-negative bacteria.</text>
</comment>
<dbReference type="GO" id="GO:0008690">
    <property type="term" value="F:3-deoxy-manno-octulosonate cytidylyltransferase activity"/>
    <property type="evidence" value="ECO:0007669"/>
    <property type="project" value="UniProtKB-UniRule"/>
</dbReference>
<dbReference type="NCBIfam" id="TIGR00466">
    <property type="entry name" value="kdsB"/>
    <property type="match status" value="1"/>
</dbReference>
<keyword evidence="1 4" id="KW-0808">Transferase</keyword>
<dbReference type="PANTHER" id="PTHR42866:SF2">
    <property type="entry name" value="3-DEOXY-MANNO-OCTULOSONATE CYTIDYLYLTRANSFERASE, MITOCHONDRIAL"/>
    <property type="match status" value="1"/>
</dbReference>
<comment type="subcellular location">
    <subcellularLocation>
        <location evidence="4">Cytoplasm</location>
    </subcellularLocation>
</comment>
<accession>A0A117MJ63</accession>
<evidence type="ECO:0000313" key="5">
    <source>
        <dbReference type="EMBL" id="KUL20437.1"/>
    </source>
</evidence>
<organism evidence="5 6">
    <name type="scientific">Chlorobium limicola</name>
    <dbReference type="NCBI Taxonomy" id="1092"/>
    <lineage>
        <taxon>Bacteria</taxon>
        <taxon>Pseudomonadati</taxon>
        <taxon>Chlorobiota</taxon>
        <taxon>Chlorobiia</taxon>
        <taxon>Chlorobiales</taxon>
        <taxon>Chlorobiaceae</taxon>
        <taxon>Chlorobium/Pelodictyon group</taxon>
        <taxon>Chlorobium</taxon>
    </lineage>
</organism>
<dbReference type="GO" id="GO:0009103">
    <property type="term" value="P:lipopolysaccharide biosynthetic process"/>
    <property type="evidence" value="ECO:0007669"/>
    <property type="project" value="UniProtKB-UniRule"/>
</dbReference>
<dbReference type="GO" id="GO:0005829">
    <property type="term" value="C:cytosol"/>
    <property type="evidence" value="ECO:0007669"/>
    <property type="project" value="TreeGrafter"/>
</dbReference>
<dbReference type="PANTHER" id="PTHR42866">
    <property type="entry name" value="3-DEOXY-MANNO-OCTULOSONATE CYTIDYLYLTRANSFERASE"/>
    <property type="match status" value="1"/>
</dbReference>
<comment type="catalytic activity">
    <reaction evidence="4">
        <text>3-deoxy-alpha-D-manno-oct-2-ulosonate + CTP = CMP-3-deoxy-beta-D-manno-octulosonate + diphosphate</text>
        <dbReference type="Rhea" id="RHEA:23448"/>
        <dbReference type="ChEBI" id="CHEBI:33019"/>
        <dbReference type="ChEBI" id="CHEBI:37563"/>
        <dbReference type="ChEBI" id="CHEBI:85986"/>
        <dbReference type="ChEBI" id="CHEBI:85987"/>
        <dbReference type="EC" id="2.7.7.38"/>
    </reaction>
</comment>
<evidence type="ECO:0000313" key="6">
    <source>
        <dbReference type="Proteomes" id="UP000053937"/>
    </source>
</evidence>
<dbReference type="NCBIfam" id="NF003950">
    <property type="entry name" value="PRK05450.1-3"/>
    <property type="match status" value="1"/>
</dbReference>
<dbReference type="InterPro" id="IPR029044">
    <property type="entry name" value="Nucleotide-diphossugar_trans"/>
</dbReference>
<dbReference type="UniPathway" id="UPA00358">
    <property type="reaction ID" value="UER00476"/>
</dbReference>
<evidence type="ECO:0000256" key="4">
    <source>
        <dbReference type="HAMAP-Rule" id="MF_00057"/>
    </source>
</evidence>
<dbReference type="OrthoDB" id="9815559at2"/>
<dbReference type="InterPro" id="IPR004528">
    <property type="entry name" value="KdsB"/>
</dbReference>
<keyword evidence="6" id="KW-1185">Reference proteome</keyword>
<reference evidence="5 6" key="1">
    <citation type="submission" date="2015-10" db="EMBL/GenBank/DDBJ databases">
        <title>Draft Genome Sequence of Chlorobium limicola strain Frasassi Growing under Artificial Lighting in the Frasassi Cave System.</title>
        <authorList>
            <person name="Mansor M."/>
            <person name="Macalady J."/>
        </authorList>
    </citation>
    <scope>NUCLEOTIDE SEQUENCE [LARGE SCALE GENOMIC DNA]</scope>
    <source>
        <strain evidence="5 6">Frasassi</strain>
    </source>
</reference>